<evidence type="ECO:0000256" key="4">
    <source>
        <dbReference type="ARBA" id="ARBA00023127"/>
    </source>
</evidence>
<dbReference type="InterPro" id="IPR039361">
    <property type="entry name" value="Cyclin"/>
</dbReference>
<dbReference type="SMART" id="SM00385">
    <property type="entry name" value="CYCLIN"/>
    <property type="match status" value="1"/>
</dbReference>
<comment type="similarity">
    <text evidence="1">Belongs to the cyclin family. Cyclin D subfamily.</text>
</comment>
<dbReference type="InterPro" id="IPR013763">
    <property type="entry name" value="Cyclin-like_dom"/>
</dbReference>
<dbReference type="Gene3D" id="1.10.472.10">
    <property type="entry name" value="Cyclin-like"/>
    <property type="match status" value="2"/>
</dbReference>
<evidence type="ECO:0000313" key="10">
    <source>
        <dbReference type="EMBL" id="EXC14631.1"/>
    </source>
</evidence>
<keyword evidence="5" id="KW-0131">Cell cycle</keyword>
<dbReference type="eggNOG" id="KOG0656">
    <property type="taxonomic scope" value="Eukaryota"/>
</dbReference>
<keyword evidence="11" id="KW-1185">Reference proteome</keyword>
<evidence type="ECO:0000256" key="3">
    <source>
        <dbReference type="ARBA" id="ARBA00022618"/>
    </source>
</evidence>
<evidence type="ECO:0000256" key="5">
    <source>
        <dbReference type="ARBA" id="ARBA00023306"/>
    </source>
</evidence>
<name>W9RWE6_9ROSA</name>
<keyword evidence="4 7" id="KW-0195">Cyclin</keyword>
<dbReference type="EMBL" id="KE345767">
    <property type="protein sequence ID" value="EXC14631.1"/>
    <property type="molecule type" value="Genomic_DNA"/>
</dbReference>
<dbReference type="FunFam" id="1.10.472.10:FF:000040">
    <property type="entry name" value="D6-type cyclin"/>
    <property type="match status" value="1"/>
</dbReference>
<dbReference type="CDD" id="cd20543">
    <property type="entry name" value="CYCLIN_AtCycD-like_rpt1"/>
    <property type="match status" value="1"/>
</dbReference>
<protein>
    <recommendedName>
        <fullName evidence="6">B-like cyclin</fullName>
    </recommendedName>
</protein>
<evidence type="ECO:0000313" key="11">
    <source>
        <dbReference type="Proteomes" id="UP000030645"/>
    </source>
</evidence>
<evidence type="ECO:0000256" key="6">
    <source>
        <dbReference type="ARBA" id="ARBA00032263"/>
    </source>
</evidence>
<evidence type="ECO:0000259" key="9">
    <source>
        <dbReference type="SMART" id="SM00385"/>
    </source>
</evidence>
<gene>
    <name evidence="10" type="ORF">L484_008550</name>
</gene>
<dbReference type="STRING" id="981085.W9RWE6"/>
<proteinExistence type="inferred from homology"/>
<dbReference type="FunFam" id="1.10.472.10:FF:000034">
    <property type="entry name" value="D2/4-type cyclin"/>
    <property type="match status" value="1"/>
</dbReference>
<sequence length="375" mass="41288">MADSFDCVNSNLLLCEENTNTCFDDLGCNVAADEFGLLLSSSSSLLFQQKNKNQIIHDNRSESLTRLPLQSEERIRTMVQRESEHLPRDDFLRRLRTGDLDLSVRREALDWILKAHSHYSFGPICICLATNYLDRFLSVYELPRGKAWTVQLLAVACLSLAAKMDETKVPQSVDLQVGDPKFLFEAKTIQRMELLVLSTLKWRMQAFTPFSFIDHFLSRIITDDRLLPSMSSICRPAQLISGTIRGIDFLEFRPSEIAAAVAISVSGEIKAVVDIDRAISSFIHVEKGRVLKCLELIKDLALISRCTTNGGGGSGSGTGLGSAPLSSSVPQSPVGVLDAACLSYKSDELTVGSCANSSISHTSPDNKRRKPDGVI</sequence>
<dbReference type="OrthoDB" id="5590282at2759"/>
<comment type="subunit">
    <text evidence="2">Interacts with the CDC2 protein kinase to form a serine/threonine kinase holoenzyme complex also known as maturation promoting factor (MPF). The cyclin subunit imparts substrate specificity to the complex.</text>
</comment>
<evidence type="ECO:0000256" key="2">
    <source>
        <dbReference type="ARBA" id="ARBA00011177"/>
    </source>
</evidence>
<organism evidence="10 11">
    <name type="scientific">Morus notabilis</name>
    <dbReference type="NCBI Taxonomy" id="981085"/>
    <lineage>
        <taxon>Eukaryota</taxon>
        <taxon>Viridiplantae</taxon>
        <taxon>Streptophyta</taxon>
        <taxon>Embryophyta</taxon>
        <taxon>Tracheophyta</taxon>
        <taxon>Spermatophyta</taxon>
        <taxon>Magnoliopsida</taxon>
        <taxon>eudicotyledons</taxon>
        <taxon>Gunneridae</taxon>
        <taxon>Pentapetalae</taxon>
        <taxon>rosids</taxon>
        <taxon>fabids</taxon>
        <taxon>Rosales</taxon>
        <taxon>Moraceae</taxon>
        <taxon>Moreae</taxon>
        <taxon>Morus</taxon>
    </lineage>
</organism>
<accession>W9RWE6</accession>
<dbReference type="SUPFAM" id="SSF47954">
    <property type="entry name" value="Cyclin-like"/>
    <property type="match status" value="2"/>
</dbReference>
<dbReference type="InterPro" id="IPR036915">
    <property type="entry name" value="Cyclin-like_sf"/>
</dbReference>
<dbReference type="Pfam" id="PF00134">
    <property type="entry name" value="Cyclin_N"/>
    <property type="match status" value="1"/>
</dbReference>
<evidence type="ECO:0000256" key="7">
    <source>
        <dbReference type="RuleBase" id="RU000383"/>
    </source>
</evidence>
<keyword evidence="3" id="KW-0132">Cell division</keyword>
<feature type="domain" description="Cyclin-like" evidence="9">
    <location>
        <begin position="110"/>
        <end position="198"/>
    </location>
</feature>
<dbReference type="InterPro" id="IPR006671">
    <property type="entry name" value="Cyclin_N"/>
</dbReference>
<dbReference type="InterPro" id="IPR004367">
    <property type="entry name" value="Cyclin_C-dom"/>
</dbReference>
<dbReference type="PANTHER" id="PTHR10177">
    <property type="entry name" value="CYCLINS"/>
    <property type="match status" value="1"/>
</dbReference>
<dbReference type="Proteomes" id="UP000030645">
    <property type="component" value="Unassembled WGS sequence"/>
</dbReference>
<dbReference type="Pfam" id="PF02984">
    <property type="entry name" value="Cyclin_C"/>
    <property type="match status" value="1"/>
</dbReference>
<dbReference type="CDD" id="cd20544">
    <property type="entry name" value="CYCLIN_AtCycD-like_rpt2"/>
    <property type="match status" value="1"/>
</dbReference>
<evidence type="ECO:0000256" key="1">
    <source>
        <dbReference type="ARBA" id="ARBA00009065"/>
    </source>
</evidence>
<feature type="region of interest" description="Disordered" evidence="8">
    <location>
        <begin position="354"/>
        <end position="375"/>
    </location>
</feature>
<dbReference type="GO" id="GO:0051301">
    <property type="term" value="P:cell division"/>
    <property type="evidence" value="ECO:0007669"/>
    <property type="project" value="UniProtKB-KW"/>
</dbReference>
<dbReference type="KEGG" id="mnt:21391914"/>
<evidence type="ECO:0000256" key="8">
    <source>
        <dbReference type="SAM" id="MobiDB-lite"/>
    </source>
</evidence>
<dbReference type="AlphaFoldDB" id="W9RWE6"/>
<feature type="compositionally biased region" description="Polar residues" evidence="8">
    <location>
        <begin position="354"/>
        <end position="363"/>
    </location>
</feature>
<reference evidence="11" key="1">
    <citation type="submission" date="2013-01" db="EMBL/GenBank/DDBJ databases">
        <title>Draft Genome Sequence of a Mulberry Tree, Morus notabilis C.K. Schneid.</title>
        <authorList>
            <person name="He N."/>
            <person name="Zhao S."/>
        </authorList>
    </citation>
    <scope>NUCLEOTIDE SEQUENCE</scope>
</reference>